<dbReference type="AlphaFoldDB" id="A0AAW9NKB5"/>
<name>A0AAW9NKB5_9BACI</name>
<dbReference type="Proteomes" id="UP001307168">
    <property type="component" value="Unassembled WGS sequence"/>
</dbReference>
<accession>A0AAW9NKB5</accession>
<dbReference type="RefSeq" id="WP_367407652.1">
    <property type="nucleotide sequence ID" value="NZ_JARNBH010000023.1"/>
</dbReference>
<reference evidence="1 2" key="1">
    <citation type="submission" date="2023-03" db="EMBL/GenBank/DDBJ databases">
        <title>Bacillus Genome Sequencing.</title>
        <authorList>
            <person name="Dunlap C."/>
        </authorList>
    </citation>
    <scope>NUCLEOTIDE SEQUENCE [LARGE SCALE GENOMIC DNA]</scope>
    <source>
        <strain evidence="1 2">B-41290</strain>
    </source>
</reference>
<sequence length="82" mass="9454">MLIEGKHNCQDCNNDFEWYYQVPQHYDGVLRAHVLPKNKVAISANTRNEDRTPINVSAYCPSDECGYPNTFDVDYGKIKITK</sequence>
<evidence type="ECO:0008006" key="3">
    <source>
        <dbReference type="Google" id="ProtNLM"/>
    </source>
</evidence>
<evidence type="ECO:0000313" key="2">
    <source>
        <dbReference type="Proteomes" id="UP001307168"/>
    </source>
</evidence>
<gene>
    <name evidence="1" type="ORF">P4706_20810</name>
</gene>
<comment type="caution">
    <text evidence="1">The sequence shown here is derived from an EMBL/GenBank/DDBJ whole genome shotgun (WGS) entry which is preliminary data.</text>
</comment>
<proteinExistence type="predicted"/>
<evidence type="ECO:0000313" key="1">
    <source>
        <dbReference type="EMBL" id="MEC0275485.1"/>
    </source>
</evidence>
<keyword evidence="2" id="KW-1185">Reference proteome</keyword>
<dbReference type="EMBL" id="JARNBH010000023">
    <property type="protein sequence ID" value="MEC0275485.1"/>
    <property type="molecule type" value="Genomic_DNA"/>
</dbReference>
<protein>
    <recommendedName>
        <fullName evidence="3">C2H2-type domain-containing protein</fullName>
    </recommendedName>
</protein>
<organism evidence="1 2">
    <name type="scientific">Peribacillus castrilensis</name>
    <dbReference type="NCBI Taxonomy" id="2897690"/>
    <lineage>
        <taxon>Bacteria</taxon>
        <taxon>Bacillati</taxon>
        <taxon>Bacillota</taxon>
        <taxon>Bacilli</taxon>
        <taxon>Bacillales</taxon>
        <taxon>Bacillaceae</taxon>
        <taxon>Peribacillus</taxon>
    </lineage>
</organism>